<dbReference type="Gene3D" id="3.30.450.20">
    <property type="entry name" value="PAS domain"/>
    <property type="match status" value="3"/>
</dbReference>
<dbReference type="Pfam" id="PF02518">
    <property type="entry name" value="HATPase_c"/>
    <property type="match status" value="1"/>
</dbReference>
<evidence type="ECO:0000256" key="1">
    <source>
        <dbReference type="ARBA" id="ARBA00000085"/>
    </source>
</evidence>
<evidence type="ECO:0000256" key="4">
    <source>
        <dbReference type="ARBA" id="ARBA00022679"/>
    </source>
</evidence>
<dbReference type="InterPro" id="IPR035965">
    <property type="entry name" value="PAS-like_dom_sf"/>
</dbReference>
<accession>A0ABW5MQG4</accession>
<dbReference type="InterPro" id="IPR000014">
    <property type="entry name" value="PAS"/>
</dbReference>
<keyword evidence="4" id="KW-0808">Transferase</keyword>
<keyword evidence="3" id="KW-0597">Phosphoprotein</keyword>
<dbReference type="Gene3D" id="3.30.565.10">
    <property type="entry name" value="Histidine kinase-like ATPase, C-terminal domain"/>
    <property type="match status" value="1"/>
</dbReference>
<dbReference type="PROSITE" id="PS50109">
    <property type="entry name" value="HIS_KIN"/>
    <property type="match status" value="1"/>
</dbReference>
<dbReference type="InterPro" id="IPR004358">
    <property type="entry name" value="Sig_transdc_His_kin-like_C"/>
</dbReference>
<dbReference type="InterPro" id="IPR000700">
    <property type="entry name" value="PAS-assoc_C"/>
</dbReference>
<evidence type="ECO:0000256" key="2">
    <source>
        <dbReference type="ARBA" id="ARBA00012438"/>
    </source>
</evidence>
<evidence type="ECO:0000313" key="8">
    <source>
        <dbReference type="EMBL" id="MFD2585427.1"/>
    </source>
</evidence>
<dbReference type="EMBL" id="JBHULB010000002">
    <property type="protein sequence ID" value="MFD2585427.1"/>
    <property type="molecule type" value="Genomic_DNA"/>
</dbReference>
<evidence type="ECO:0000259" key="7">
    <source>
        <dbReference type="PROSITE" id="PS50113"/>
    </source>
</evidence>
<dbReference type="Proteomes" id="UP001597526">
    <property type="component" value="Unassembled WGS sequence"/>
</dbReference>
<dbReference type="Pfam" id="PF08448">
    <property type="entry name" value="PAS_4"/>
    <property type="match status" value="1"/>
</dbReference>
<dbReference type="PANTHER" id="PTHR43304">
    <property type="entry name" value="PHYTOCHROME-LIKE PROTEIN CPH1"/>
    <property type="match status" value="1"/>
</dbReference>
<comment type="caution">
    <text evidence="8">The sequence shown here is derived from an EMBL/GenBank/DDBJ whole genome shotgun (WGS) entry which is preliminary data.</text>
</comment>
<gene>
    <name evidence="8" type="ORF">ACFSQJ_00695</name>
</gene>
<dbReference type="SMART" id="SM00387">
    <property type="entry name" value="HATPase_c"/>
    <property type="match status" value="1"/>
</dbReference>
<feature type="domain" description="Histidine kinase" evidence="6">
    <location>
        <begin position="380"/>
        <end position="593"/>
    </location>
</feature>
<dbReference type="InterPro" id="IPR013656">
    <property type="entry name" value="PAS_4"/>
</dbReference>
<dbReference type="InterPro" id="IPR001610">
    <property type="entry name" value="PAC"/>
</dbReference>
<feature type="domain" description="PAC" evidence="7">
    <location>
        <begin position="183"/>
        <end position="234"/>
    </location>
</feature>
<dbReference type="SUPFAM" id="SSF55874">
    <property type="entry name" value="ATPase domain of HSP90 chaperone/DNA topoisomerase II/histidine kinase"/>
    <property type="match status" value="1"/>
</dbReference>
<dbReference type="PROSITE" id="PS50113">
    <property type="entry name" value="PAC"/>
    <property type="match status" value="2"/>
</dbReference>
<dbReference type="RefSeq" id="WP_377764828.1">
    <property type="nucleotide sequence ID" value="NZ_JBHULB010000002.1"/>
</dbReference>
<dbReference type="InterPro" id="IPR052162">
    <property type="entry name" value="Sensor_kinase/Photoreceptor"/>
</dbReference>
<dbReference type="InterPro" id="IPR005467">
    <property type="entry name" value="His_kinase_dom"/>
</dbReference>
<evidence type="ECO:0000256" key="3">
    <source>
        <dbReference type="ARBA" id="ARBA00022553"/>
    </source>
</evidence>
<dbReference type="InterPro" id="IPR036890">
    <property type="entry name" value="HATPase_C_sf"/>
</dbReference>
<proteinExistence type="predicted"/>
<organism evidence="8 9">
    <name type="scientific">Croceitalea marina</name>
    <dbReference type="NCBI Taxonomy" id="1775166"/>
    <lineage>
        <taxon>Bacteria</taxon>
        <taxon>Pseudomonadati</taxon>
        <taxon>Bacteroidota</taxon>
        <taxon>Flavobacteriia</taxon>
        <taxon>Flavobacteriales</taxon>
        <taxon>Flavobacteriaceae</taxon>
        <taxon>Croceitalea</taxon>
    </lineage>
</organism>
<reference evidence="9" key="1">
    <citation type="journal article" date="2019" name="Int. J. Syst. Evol. Microbiol.">
        <title>The Global Catalogue of Microorganisms (GCM) 10K type strain sequencing project: providing services to taxonomists for standard genome sequencing and annotation.</title>
        <authorList>
            <consortium name="The Broad Institute Genomics Platform"/>
            <consortium name="The Broad Institute Genome Sequencing Center for Infectious Disease"/>
            <person name="Wu L."/>
            <person name="Ma J."/>
        </authorList>
    </citation>
    <scope>NUCLEOTIDE SEQUENCE [LARGE SCALE GENOMIC DNA]</scope>
    <source>
        <strain evidence="9">KCTC 52368</strain>
    </source>
</reference>
<dbReference type="EC" id="2.7.13.3" evidence="2"/>
<dbReference type="CDD" id="cd00130">
    <property type="entry name" value="PAS"/>
    <property type="match status" value="1"/>
</dbReference>
<dbReference type="InterPro" id="IPR003594">
    <property type="entry name" value="HATPase_dom"/>
</dbReference>
<dbReference type="Pfam" id="PF13426">
    <property type="entry name" value="PAS_9"/>
    <property type="match status" value="1"/>
</dbReference>
<name>A0ABW5MQG4_9FLAO</name>
<dbReference type="PANTHER" id="PTHR43304:SF1">
    <property type="entry name" value="PAC DOMAIN-CONTAINING PROTEIN"/>
    <property type="match status" value="1"/>
</dbReference>
<evidence type="ECO:0000313" key="9">
    <source>
        <dbReference type="Proteomes" id="UP001597526"/>
    </source>
</evidence>
<sequence length="593" mass="67961">MLDNDLNFISTSQGWKTLFSFLNENTKNNDQLECFKANNGEWFDLLTNCLINGKEISYRCAVSDTTILKHILWTFKPYRSIEKKILGIIVTAKDISETFERELQIEKLRTLLETKSEISKVGTWEYDLKSNKLSWSKMTKKIHEVPNDYKPDVDTAIEFYKLGHSRNKISMLVHNSMETGNKFQERLQIVTQKGNERWVLSSGKPLYKNGKIVKLLGTFQDIDEQVKSEIQVRENEKLLHTLVDNLPLNVYIKDIESRKILVNKAECDFFGASNPNEILGKNNFDLYDEEMAKILREEDLQIMKNQTPILAKEELLRKKDGTEVPLLVSKIPLTDVRGQTYALLGISMDISTLKEKEHELRHLIDVTSVQNKKLVNFAHIVSHNLRSHTANFSMLLEFLTNEKDESEKDRIVKMLSKASDNLLGTLDNLNEVVKINTNTNVTRESINLRASFDSVHENLIALFQKNKVQYENTIPKNLNVHGIPAYIENIILNLLTNAVKYKHPNRNPKITITAKKNENKVVLSIKDNGIGINLDKNGDKLFGMYKTFHDNKDARGIGLYISKNQIEAMGGSIIACSEINKGTTFKVYLNEGY</sequence>
<dbReference type="SMART" id="SM00086">
    <property type="entry name" value="PAC"/>
    <property type="match status" value="3"/>
</dbReference>
<protein>
    <recommendedName>
        <fullName evidence="2">histidine kinase</fullName>
        <ecNumber evidence="2">2.7.13.3</ecNumber>
    </recommendedName>
</protein>
<dbReference type="NCBIfam" id="TIGR00229">
    <property type="entry name" value="sensory_box"/>
    <property type="match status" value="1"/>
</dbReference>
<feature type="domain" description="PAC" evidence="7">
    <location>
        <begin position="310"/>
        <end position="362"/>
    </location>
</feature>
<evidence type="ECO:0000256" key="5">
    <source>
        <dbReference type="ARBA" id="ARBA00022777"/>
    </source>
</evidence>
<comment type="catalytic activity">
    <reaction evidence="1">
        <text>ATP + protein L-histidine = ADP + protein N-phospho-L-histidine.</text>
        <dbReference type="EC" id="2.7.13.3"/>
    </reaction>
</comment>
<keyword evidence="9" id="KW-1185">Reference proteome</keyword>
<keyword evidence="5" id="KW-0418">Kinase</keyword>
<dbReference type="SUPFAM" id="SSF55785">
    <property type="entry name" value="PYP-like sensor domain (PAS domain)"/>
    <property type="match status" value="2"/>
</dbReference>
<dbReference type="PRINTS" id="PR00344">
    <property type="entry name" value="BCTRLSENSOR"/>
</dbReference>
<evidence type="ECO:0000259" key="6">
    <source>
        <dbReference type="PROSITE" id="PS50109"/>
    </source>
</evidence>